<dbReference type="InterPro" id="IPR005828">
    <property type="entry name" value="MFS_sugar_transport-like"/>
</dbReference>
<feature type="transmembrane region" description="Helical" evidence="6">
    <location>
        <begin position="324"/>
        <end position="342"/>
    </location>
</feature>
<dbReference type="Pfam" id="PF00083">
    <property type="entry name" value="Sugar_tr"/>
    <property type="match status" value="1"/>
</dbReference>
<dbReference type="AlphaFoldDB" id="A0AAD7UL93"/>
<evidence type="ECO:0000256" key="6">
    <source>
        <dbReference type="SAM" id="Phobius"/>
    </source>
</evidence>
<evidence type="ECO:0000256" key="3">
    <source>
        <dbReference type="ARBA" id="ARBA00022692"/>
    </source>
</evidence>
<reference evidence="8" key="1">
    <citation type="submission" date="2023-01" db="EMBL/GenBank/DDBJ databases">
        <title>Metagenome sequencing of chrysophaentin producing Chrysophaeum taylorii.</title>
        <authorList>
            <person name="Davison J."/>
            <person name="Bewley C."/>
        </authorList>
    </citation>
    <scope>NUCLEOTIDE SEQUENCE</scope>
    <source>
        <strain evidence="8">NIES-1699</strain>
    </source>
</reference>
<dbReference type="SUPFAM" id="SSF103473">
    <property type="entry name" value="MFS general substrate transporter"/>
    <property type="match status" value="1"/>
</dbReference>
<dbReference type="PANTHER" id="PTHR23511:SF34">
    <property type="entry name" value="SYNAPTIC VESICLE GLYCOPROTEIN 2"/>
    <property type="match status" value="1"/>
</dbReference>
<keyword evidence="5 6" id="KW-0472">Membrane</keyword>
<feature type="transmembrane region" description="Helical" evidence="6">
    <location>
        <begin position="33"/>
        <end position="53"/>
    </location>
</feature>
<keyword evidence="9" id="KW-1185">Reference proteome</keyword>
<accession>A0AAD7UL93</accession>
<feature type="transmembrane region" description="Helical" evidence="6">
    <location>
        <begin position="405"/>
        <end position="427"/>
    </location>
</feature>
<evidence type="ECO:0000313" key="8">
    <source>
        <dbReference type="EMBL" id="KAJ8609358.1"/>
    </source>
</evidence>
<dbReference type="PANTHER" id="PTHR23511">
    <property type="entry name" value="SYNAPTIC VESICLE GLYCOPROTEIN 2"/>
    <property type="match status" value="1"/>
</dbReference>
<keyword evidence="4 6" id="KW-1133">Transmembrane helix</keyword>
<dbReference type="EMBL" id="JAQMWT010000141">
    <property type="protein sequence ID" value="KAJ8609358.1"/>
    <property type="molecule type" value="Genomic_DNA"/>
</dbReference>
<organism evidence="8 9">
    <name type="scientific">Chrysophaeum taylorii</name>
    <dbReference type="NCBI Taxonomy" id="2483200"/>
    <lineage>
        <taxon>Eukaryota</taxon>
        <taxon>Sar</taxon>
        <taxon>Stramenopiles</taxon>
        <taxon>Ochrophyta</taxon>
        <taxon>Pelagophyceae</taxon>
        <taxon>Pelagomonadales</taxon>
        <taxon>Pelagomonadaceae</taxon>
        <taxon>Chrysophaeum</taxon>
    </lineage>
</organism>
<feature type="domain" description="Major facilitator superfamily (MFS) profile" evidence="7">
    <location>
        <begin position="31"/>
        <end position="431"/>
    </location>
</feature>
<evidence type="ECO:0000256" key="2">
    <source>
        <dbReference type="ARBA" id="ARBA00022448"/>
    </source>
</evidence>
<sequence>MCRGEQAPLLGGASIEAVIEGIGYGPYQRRMTFLTALLWCGDSMEVSLLAFLYSCVGGSFDLDSFQAASLVSIVFAGEVVGAAIAGPLADRFGRRPLSLSSACLVGFGGLLTAGAQNFAQFAVFRFLVGVGVGAFGVPFDLIAEFLPKDARGRNLASLEFSWAIGAAYVAGVSWIVRRSWRFLVLACALPFVFVFVAMALLLDESPRWLVVEGDRAAAGRVLDRVAEANGAAPPPPVGGAPQALHKQDFGEVLRRPHTWRVLLIWGTSGLGFYATSLLVTRIFGSSGGRCRFNYPFILAISSSEFVGIAVLVRFIDSGRVPCQTAGYIGSGAALSLLALGTGTYANLALLYLGLGAMMLATSASWVQIAELYETEERGTAHGLAITVTRVAAFGAPYLVDSSLPLPLVALVVATIGAIMPGLLVAGLPETAGRPLDSTTATDN</sequence>
<keyword evidence="2" id="KW-0813">Transport</keyword>
<comment type="subcellular location">
    <subcellularLocation>
        <location evidence="1">Membrane</location>
        <topology evidence="1">Multi-pass membrane protein</topology>
    </subcellularLocation>
</comment>
<feature type="transmembrane region" description="Helical" evidence="6">
    <location>
        <begin position="155"/>
        <end position="176"/>
    </location>
</feature>
<evidence type="ECO:0000256" key="4">
    <source>
        <dbReference type="ARBA" id="ARBA00022989"/>
    </source>
</evidence>
<feature type="transmembrane region" description="Helical" evidence="6">
    <location>
        <begin position="261"/>
        <end position="280"/>
    </location>
</feature>
<feature type="transmembrane region" description="Helical" evidence="6">
    <location>
        <begin position="65"/>
        <end position="85"/>
    </location>
</feature>
<feature type="transmembrane region" description="Helical" evidence="6">
    <location>
        <begin position="348"/>
        <end position="368"/>
    </location>
</feature>
<dbReference type="PROSITE" id="PS00216">
    <property type="entry name" value="SUGAR_TRANSPORT_1"/>
    <property type="match status" value="1"/>
</dbReference>
<dbReference type="InterPro" id="IPR005829">
    <property type="entry name" value="Sugar_transporter_CS"/>
</dbReference>
<proteinExistence type="predicted"/>
<dbReference type="GO" id="GO:0022857">
    <property type="term" value="F:transmembrane transporter activity"/>
    <property type="evidence" value="ECO:0007669"/>
    <property type="project" value="InterPro"/>
</dbReference>
<protein>
    <recommendedName>
        <fullName evidence="7">Major facilitator superfamily (MFS) profile domain-containing protein</fullName>
    </recommendedName>
</protein>
<dbReference type="GO" id="GO:0016020">
    <property type="term" value="C:membrane"/>
    <property type="evidence" value="ECO:0007669"/>
    <property type="project" value="UniProtKB-SubCell"/>
</dbReference>
<dbReference type="Proteomes" id="UP001230188">
    <property type="component" value="Unassembled WGS sequence"/>
</dbReference>
<gene>
    <name evidence="8" type="ORF">CTAYLR_009300</name>
</gene>
<evidence type="ECO:0000259" key="7">
    <source>
        <dbReference type="PROSITE" id="PS50850"/>
    </source>
</evidence>
<dbReference type="PROSITE" id="PS50850">
    <property type="entry name" value="MFS"/>
    <property type="match status" value="1"/>
</dbReference>
<name>A0AAD7UL93_9STRA</name>
<evidence type="ECO:0000256" key="5">
    <source>
        <dbReference type="ARBA" id="ARBA00023136"/>
    </source>
</evidence>
<dbReference type="InterPro" id="IPR020846">
    <property type="entry name" value="MFS_dom"/>
</dbReference>
<dbReference type="InterPro" id="IPR036259">
    <property type="entry name" value="MFS_trans_sf"/>
</dbReference>
<feature type="transmembrane region" description="Helical" evidence="6">
    <location>
        <begin position="292"/>
        <end position="312"/>
    </location>
</feature>
<dbReference type="Gene3D" id="1.20.1250.20">
    <property type="entry name" value="MFS general substrate transporter like domains"/>
    <property type="match status" value="1"/>
</dbReference>
<evidence type="ECO:0000256" key="1">
    <source>
        <dbReference type="ARBA" id="ARBA00004141"/>
    </source>
</evidence>
<feature type="transmembrane region" description="Helical" evidence="6">
    <location>
        <begin position="122"/>
        <end position="143"/>
    </location>
</feature>
<feature type="transmembrane region" description="Helical" evidence="6">
    <location>
        <begin position="182"/>
        <end position="202"/>
    </location>
</feature>
<evidence type="ECO:0000313" key="9">
    <source>
        <dbReference type="Proteomes" id="UP001230188"/>
    </source>
</evidence>
<comment type="caution">
    <text evidence="8">The sequence shown here is derived from an EMBL/GenBank/DDBJ whole genome shotgun (WGS) entry which is preliminary data.</text>
</comment>
<keyword evidence="3 6" id="KW-0812">Transmembrane</keyword>